<dbReference type="KEGG" id="fls:GLV81_15250"/>
<dbReference type="AlphaFoldDB" id="A0A6I6GNN6"/>
<accession>A0A6I6GNN6</accession>
<organism evidence="2 3">
    <name type="scientific">Phnomibacter ginsenosidimutans</name>
    <dbReference type="NCBI Taxonomy" id="2676868"/>
    <lineage>
        <taxon>Bacteria</taxon>
        <taxon>Pseudomonadati</taxon>
        <taxon>Bacteroidota</taxon>
        <taxon>Chitinophagia</taxon>
        <taxon>Chitinophagales</taxon>
        <taxon>Chitinophagaceae</taxon>
        <taxon>Phnomibacter</taxon>
    </lineage>
</organism>
<protein>
    <recommendedName>
        <fullName evidence="4">Outer membrane beta-barrel protein</fullName>
    </recommendedName>
</protein>
<dbReference type="RefSeq" id="WP_157479640.1">
    <property type="nucleotide sequence ID" value="NZ_CP046566.1"/>
</dbReference>
<feature type="signal peptide" evidence="1">
    <location>
        <begin position="1"/>
        <end position="22"/>
    </location>
</feature>
<gene>
    <name evidence="2" type="ORF">GLV81_15250</name>
</gene>
<keyword evidence="3" id="KW-1185">Reference proteome</keyword>
<evidence type="ECO:0000313" key="2">
    <source>
        <dbReference type="EMBL" id="QGW29288.1"/>
    </source>
</evidence>
<evidence type="ECO:0008006" key="4">
    <source>
        <dbReference type="Google" id="ProtNLM"/>
    </source>
</evidence>
<evidence type="ECO:0000256" key="1">
    <source>
        <dbReference type="SAM" id="SignalP"/>
    </source>
</evidence>
<name>A0A6I6GNN6_9BACT</name>
<evidence type="ECO:0000313" key="3">
    <source>
        <dbReference type="Proteomes" id="UP000426027"/>
    </source>
</evidence>
<sequence length="312" mass="34875">MASKRFTLLALLVVAAVSTGYSQLGGVLDYLDSTKVSSRNLPKYNEWKSNSKSNFFPPVPKAMGQLSINGGLFLVDGDCPSLPGWNIGVSYRKALGYTVSLRGGINYAQGKGLDYRDNGNLLNNSVLVSTYGSLPPSAAKYVHNYKTTVINPSLDLIINFNNIMFHRKSSKFAFYGLIGYSPMVYQTKMDVLNGSAAYNFGSLTNTFFNRPRKDVRNDPKNFFDGSYETFAQVNDRSQNFNQAGNDKFQWRHAFSTGLGTELRIASRMSLGFEFKYLWTRDDYVDGWFMNNGGLSPDKDGAIFTNLFVNFNL</sequence>
<keyword evidence="1" id="KW-0732">Signal</keyword>
<reference evidence="2 3" key="1">
    <citation type="submission" date="2019-11" db="EMBL/GenBank/DDBJ databases">
        <authorList>
            <person name="Im W.T."/>
        </authorList>
    </citation>
    <scope>NUCLEOTIDE SEQUENCE [LARGE SCALE GENOMIC DNA]</scope>
    <source>
        <strain evidence="2 3">SB-02</strain>
    </source>
</reference>
<proteinExistence type="predicted"/>
<feature type="chain" id="PRO_5026106902" description="Outer membrane beta-barrel protein" evidence="1">
    <location>
        <begin position="23"/>
        <end position="312"/>
    </location>
</feature>
<dbReference type="Proteomes" id="UP000426027">
    <property type="component" value="Chromosome"/>
</dbReference>
<dbReference type="EMBL" id="CP046566">
    <property type="protein sequence ID" value="QGW29288.1"/>
    <property type="molecule type" value="Genomic_DNA"/>
</dbReference>